<sequence>MAECWSLPADVYAKGKFFSEFLSACTKGEFFDAGLQYIEQWKENSSSEELEKIGEEDEVKISFLKRCALHYLVLGDAKKMTHFVKAFGSLDLIGNFLESKNFRDEKVVVEDEAQNYMEAADIERMKGLRLLDPSFVKDAPSLELREPNDAVALTLSQIKSFLERICTMSPALVEAFKMADGYVEKARASPLEVSTRVVSLIKSTVERHYANVQADVAVATPMRQSEKQELDKIRTSMTSLEWDIAELSERLENMKATHKALAEKERLLSTQVEEQQQSVQKSLATINIKNPSRL</sequence>
<comment type="caution">
    <text evidence="1">The sequence shown here is derived from an EMBL/GenBank/DDBJ whole genome shotgun (WGS) entry which is preliminary data.</text>
</comment>
<gene>
    <name evidence="1" type="ORF">MRB53_022686</name>
</gene>
<evidence type="ECO:0000313" key="2">
    <source>
        <dbReference type="Proteomes" id="UP001234297"/>
    </source>
</evidence>
<dbReference type="EMBL" id="CM056815">
    <property type="protein sequence ID" value="KAJ8629363.1"/>
    <property type="molecule type" value="Genomic_DNA"/>
</dbReference>
<reference evidence="1 2" key="1">
    <citation type="journal article" date="2022" name="Hortic Res">
        <title>A haplotype resolved chromosomal level avocado genome allows analysis of novel avocado genes.</title>
        <authorList>
            <person name="Nath O."/>
            <person name="Fletcher S.J."/>
            <person name="Hayward A."/>
            <person name="Shaw L.M."/>
            <person name="Masouleh A.K."/>
            <person name="Furtado A."/>
            <person name="Henry R.J."/>
            <person name="Mitter N."/>
        </authorList>
    </citation>
    <scope>NUCLEOTIDE SEQUENCE [LARGE SCALE GENOMIC DNA]</scope>
    <source>
        <strain evidence="2">cv. Hass</strain>
    </source>
</reference>
<dbReference type="Proteomes" id="UP001234297">
    <property type="component" value="Chromosome 7"/>
</dbReference>
<accession>A0ACC2L7U9</accession>
<name>A0ACC2L7U9_PERAE</name>
<organism evidence="1 2">
    <name type="scientific">Persea americana</name>
    <name type="common">Avocado</name>
    <dbReference type="NCBI Taxonomy" id="3435"/>
    <lineage>
        <taxon>Eukaryota</taxon>
        <taxon>Viridiplantae</taxon>
        <taxon>Streptophyta</taxon>
        <taxon>Embryophyta</taxon>
        <taxon>Tracheophyta</taxon>
        <taxon>Spermatophyta</taxon>
        <taxon>Magnoliopsida</taxon>
        <taxon>Magnoliidae</taxon>
        <taxon>Laurales</taxon>
        <taxon>Lauraceae</taxon>
        <taxon>Persea</taxon>
    </lineage>
</organism>
<protein>
    <submittedName>
        <fullName evidence="1">Uncharacterized protein</fullName>
    </submittedName>
</protein>
<keyword evidence="2" id="KW-1185">Reference proteome</keyword>
<evidence type="ECO:0000313" key="1">
    <source>
        <dbReference type="EMBL" id="KAJ8629363.1"/>
    </source>
</evidence>
<proteinExistence type="predicted"/>